<reference evidence="8" key="2">
    <citation type="submission" date="2012-01" db="EMBL/GenBank/DDBJ databases">
        <title>Complete sequence of chromosome of Rahnella aquatilis CIP 78.65.</title>
        <authorList>
            <person name="Lucas S."/>
            <person name="Han J."/>
            <person name="Lapidus A."/>
            <person name="Cheng J.-F."/>
            <person name="Goodwin L."/>
            <person name="Pitluck S."/>
            <person name="Peters L."/>
            <person name="Ovchinnikova G."/>
            <person name="Held B."/>
            <person name="Detter J.C."/>
            <person name="Han C."/>
            <person name="Tapia R."/>
            <person name="Land M."/>
            <person name="Hauser L."/>
            <person name="Kyrpides N."/>
            <person name="Ivanova N."/>
            <person name="Pagani I."/>
            <person name="Sobecky P."/>
            <person name="Martinez R."/>
            <person name="Woyke T."/>
        </authorList>
    </citation>
    <scope>NUCLEOTIDE SEQUENCE [LARGE SCALE GENOMIC DNA]</scope>
    <source>
        <strain evidence="8">ATCC 33071 / DSM 4594 / JCM 1683 / NBRC 105701 / NCIMB 13365 / CIP 78.65</strain>
    </source>
</reference>
<sequence length="472" mass="50499">MAAFFVSALLKSFSQSPPPVLPCATFPLLFPPGFLSQCNEFSSLTVFLLPVACVQCGGFLLFLMRISFMNSLLIALIRALRSHRWLRLLGCAFILSSLGNGLTQVVVFGQLLRWNASPATLTFTYMLATLPGFLGSLWGEHLCRRMSPLWILILTEILGMVALIFPLYGLLSHNISALLAVQSAEALFSGMSYPALTLLFKRGLSAEELPAATAMETLIFASQVLLGTGAGVLLFNVVSPLSMLLLDALSFSASAVLLLTTRKIFQARYAETPPADAPIPAPLRWKNYSPLQKRSILLLPALAAVGSPAMALLPALAQQIRPEETTGLALPLLFARSLGQLCGPLLLNADKLRHYSASNGRLLLCLMLFLGGYFLLPPLSVWPVASLALIFSAHLASNMVFALGTFGVLQNFAGRQVATASALAWRGQVMVSAVATGTAGLLAESIGATGALYSVSLASLAGVVILLWRYRT</sequence>
<gene>
    <name evidence="7" type="ordered locus">Rahaq2_3086</name>
</gene>
<keyword evidence="5 6" id="KW-0472">Membrane</keyword>
<reference evidence="7 8" key="1">
    <citation type="journal article" date="2012" name="J. Bacteriol.">
        <title>Complete Genome Sequence of Rahnella aquatilis CIP 78.65.</title>
        <authorList>
            <person name="Martinez R.J."/>
            <person name="Bruce D."/>
            <person name="Detter C."/>
            <person name="Goodwin L.A."/>
            <person name="Han J."/>
            <person name="Han C.S."/>
            <person name="Held B."/>
            <person name="Land M.L."/>
            <person name="Mikhailova N."/>
            <person name="Nolan M."/>
            <person name="Pennacchio L."/>
            <person name="Pitluck S."/>
            <person name="Tapia R."/>
            <person name="Woyke T."/>
            <person name="Sobecky P.A."/>
        </authorList>
    </citation>
    <scope>NUCLEOTIDE SEQUENCE [LARGE SCALE GENOMIC DNA]</scope>
    <source>
        <strain evidence="8">ATCC 33071 / DSM 4594 / JCM 1683 / NBRC 105701 / NCIMB 13365 / CIP 78.65</strain>
    </source>
</reference>
<feature type="transmembrane region" description="Helical" evidence="6">
    <location>
        <begin position="452"/>
        <end position="470"/>
    </location>
</feature>
<evidence type="ECO:0000256" key="1">
    <source>
        <dbReference type="ARBA" id="ARBA00004651"/>
    </source>
</evidence>
<evidence type="ECO:0000256" key="6">
    <source>
        <dbReference type="SAM" id="Phobius"/>
    </source>
</evidence>
<dbReference type="HOGENOM" id="CLU_057300_0_0_6"/>
<feature type="transmembrane region" description="Helical" evidence="6">
    <location>
        <begin position="212"/>
        <end position="235"/>
    </location>
</feature>
<dbReference type="AlphaFoldDB" id="H2IVQ8"/>
<evidence type="ECO:0000256" key="4">
    <source>
        <dbReference type="ARBA" id="ARBA00022989"/>
    </source>
</evidence>
<organism evidence="7 8">
    <name type="scientific">Rahnella aquatilis (strain ATCC 33071 / DSM 4594 / JCM 1683 / NBRC 105701 / NCIMB 13365 / CIP 78.65)</name>
    <dbReference type="NCBI Taxonomy" id="745277"/>
    <lineage>
        <taxon>Bacteria</taxon>
        <taxon>Pseudomonadati</taxon>
        <taxon>Pseudomonadota</taxon>
        <taxon>Gammaproteobacteria</taxon>
        <taxon>Enterobacterales</taxon>
        <taxon>Yersiniaceae</taxon>
        <taxon>Rahnella</taxon>
    </lineage>
</organism>
<evidence type="ECO:0000313" key="8">
    <source>
        <dbReference type="Proteomes" id="UP000009010"/>
    </source>
</evidence>
<evidence type="ECO:0008006" key="9">
    <source>
        <dbReference type="Google" id="ProtNLM"/>
    </source>
</evidence>
<dbReference type="EMBL" id="CP003244">
    <property type="protein sequence ID" value="AEX52906.1"/>
    <property type="molecule type" value="Genomic_DNA"/>
</dbReference>
<proteinExistence type="predicted"/>
<dbReference type="InterPro" id="IPR036259">
    <property type="entry name" value="MFS_trans_sf"/>
</dbReference>
<feature type="transmembrane region" description="Helical" evidence="6">
    <location>
        <begin position="359"/>
        <end position="376"/>
    </location>
</feature>
<evidence type="ECO:0000256" key="5">
    <source>
        <dbReference type="ARBA" id="ARBA00023136"/>
    </source>
</evidence>
<dbReference type="KEGG" id="raq:Rahaq2_3086"/>
<feature type="transmembrane region" description="Helical" evidence="6">
    <location>
        <begin position="46"/>
        <end position="64"/>
    </location>
</feature>
<comment type="subcellular location">
    <subcellularLocation>
        <location evidence="1">Cell membrane</location>
        <topology evidence="1">Multi-pass membrane protein</topology>
    </subcellularLocation>
</comment>
<keyword evidence="4 6" id="KW-1133">Transmembrane helix</keyword>
<dbReference type="GO" id="GO:0005886">
    <property type="term" value="C:plasma membrane"/>
    <property type="evidence" value="ECO:0007669"/>
    <property type="project" value="UniProtKB-SubCell"/>
</dbReference>
<dbReference type="PANTHER" id="PTHR23513">
    <property type="entry name" value="INTEGRAL MEMBRANE EFFLUX PROTEIN-RELATED"/>
    <property type="match status" value="1"/>
</dbReference>
<keyword evidence="2" id="KW-1003">Cell membrane</keyword>
<keyword evidence="3 6" id="KW-0812">Transmembrane</keyword>
<dbReference type="PATRIC" id="fig|745277.3.peg.2962"/>
<dbReference type="Proteomes" id="UP000009010">
    <property type="component" value="Chromosome"/>
</dbReference>
<name>H2IVQ8_RAHAC</name>
<dbReference type="eggNOG" id="ENOG502ZCJF">
    <property type="taxonomic scope" value="Bacteria"/>
</dbReference>
<feature type="transmembrane region" description="Helical" evidence="6">
    <location>
        <begin position="119"/>
        <end position="137"/>
    </location>
</feature>
<feature type="transmembrane region" description="Helical" evidence="6">
    <location>
        <begin position="382"/>
        <end position="409"/>
    </location>
</feature>
<evidence type="ECO:0000256" key="3">
    <source>
        <dbReference type="ARBA" id="ARBA00022692"/>
    </source>
</evidence>
<dbReference type="SUPFAM" id="SSF103473">
    <property type="entry name" value="MFS general substrate transporter"/>
    <property type="match status" value="1"/>
</dbReference>
<feature type="transmembrane region" description="Helical" evidence="6">
    <location>
        <begin position="149"/>
        <end position="171"/>
    </location>
</feature>
<evidence type="ECO:0000313" key="7">
    <source>
        <dbReference type="EMBL" id="AEX52906.1"/>
    </source>
</evidence>
<keyword evidence="8" id="KW-1185">Reference proteome</keyword>
<feature type="transmembrane region" description="Helical" evidence="6">
    <location>
        <begin position="296"/>
        <end position="316"/>
    </location>
</feature>
<feature type="transmembrane region" description="Helical" evidence="6">
    <location>
        <begin position="429"/>
        <end position="446"/>
    </location>
</feature>
<dbReference type="Gene3D" id="1.20.1250.20">
    <property type="entry name" value="MFS general substrate transporter like domains"/>
    <property type="match status" value="1"/>
</dbReference>
<protein>
    <recommendedName>
        <fullName evidence="9">MFS transporter</fullName>
    </recommendedName>
</protein>
<feature type="transmembrane region" description="Helical" evidence="6">
    <location>
        <begin position="328"/>
        <end position="347"/>
    </location>
</feature>
<evidence type="ECO:0000256" key="2">
    <source>
        <dbReference type="ARBA" id="ARBA00022475"/>
    </source>
</evidence>
<feature type="transmembrane region" description="Helical" evidence="6">
    <location>
        <begin position="85"/>
        <end position="107"/>
    </location>
</feature>
<feature type="transmembrane region" description="Helical" evidence="6">
    <location>
        <begin position="177"/>
        <end position="200"/>
    </location>
</feature>
<dbReference type="STRING" id="745277.Rahaq2_3086"/>
<dbReference type="PANTHER" id="PTHR23513:SF11">
    <property type="entry name" value="STAPHYLOFERRIN A TRANSPORTER"/>
    <property type="match status" value="1"/>
</dbReference>
<accession>H2IVQ8</accession>
<feature type="transmembrane region" description="Helical" evidence="6">
    <location>
        <begin position="241"/>
        <end position="259"/>
    </location>
</feature>